<gene>
    <name evidence="2" type="ORF">TorRG33x02_038760</name>
</gene>
<dbReference type="SMART" id="SM00248">
    <property type="entry name" value="ANK"/>
    <property type="match status" value="2"/>
</dbReference>
<name>A0A2P5FRN7_TREOI</name>
<evidence type="ECO:0000313" key="3">
    <source>
        <dbReference type="Proteomes" id="UP000237000"/>
    </source>
</evidence>
<dbReference type="InParanoid" id="A0A2P5FRN7"/>
<reference evidence="3" key="1">
    <citation type="submission" date="2016-06" db="EMBL/GenBank/DDBJ databases">
        <title>Parallel loss of symbiosis genes in relatives of nitrogen-fixing non-legume Parasponia.</title>
        <authorList>
            <person name="Van Velzen R."/>
            <person name="Holmer R."/>
            <person name="Bu F."/>
            <person name="Rutten L."/>
            <person name="Van Zeijl A."/>
            <person name="Liu W."/>
            <person name="Santuari L."/>
            <person name="Cao Q."/>
            <person name="Sharma T."/>
            <person name="Shen D."/>
            <person name="Roswanjaya Y."/>
            <person name="Wardhani T."/>
            <person name="Kalhor M.S."/>
            <person name="Jansen J."/>
            <person name="Van den Hoogen J."/>
            <person name="Gungor B."/>
            <person name="Hartog M."/>
            <person name="Hontelez J."/>
            <person name="Verver J."/>
            <person name="Yang W.-C."/>
            <person name="Schijlen E."/>
            <person name="Repin R."/>
            <person name="Schilthuizen M."/>
            <person name="Schranz E."/>
            <person name="Heidstra R."/>
            <person name="Miyata K."/>
            <person name="Fedorova E."/>
            <person name="Kohlen W."/>
            <person name="Bisseling T."/>
            <person name="Smit S."/>
            <person name="Geurts R."/>
        </authorList>
    </citation>
    <scope>NUCLEOTIDE SEQUENCE [LARGE SCALE GENOMIC DNA]</scope>
    <source>
        <strain evidence="3">cv. RG33-2</strain>
    </source>
</reference>
<dbReference type="PANTHER" id="PTHR24121:SF22">
    <property type="entry name" value="PROTEIN ACCELERATED CELL DEATH 6-LIKE"/>
    <property type="match status" value="1"/>
</dbReference>
<dbReference type="PROSITE" id="PS50297">
    <property type="entry name" value="ANK_REP_REGION"/>
    <property type="match status" value="2"/>
</dbReference>
<feature type="repeat" description="ANK" evidence="1">
    <location>
        <begin position="79"/>
        <end position="101"/>
    </location>
</feature>
<dbReference type="InterPro" id="IPR036770">
    <property type="entry name" value="Ankyrin_rpt-contain_sf"/>
</dbReference>
<keyword evidence="2" id="KW-0812">Transmembrane</keyword>
<feature type="repeat" description="ANK" evidence="1">
    <location>
        <begin position="45"/>
        <end position="67"/>
    </location>
</feature>
<dbReference type="PANTHER" id="PTHR24121">
    <property type="entry name" value="NO MECHANORECEPTOR POTENTIAL C, ISOFORM D-RELATED"/>
    <property type="match status" value="1"/>
</dbReference>
<sequence length="135" mass="14904">MVVVHRFSGGQTPTEILRFMWLLGQTETQNENKTMFEILEMRNGGNNTVLHEAVRNGHYKVVDFLLEVEPKLACVENNEGESPLYLAAREGMAEIVVQILFATPSAAHGGSEGLTALHAAVIERHYGNSTHTSIN</sequence>
<dbReference type="Gene3D" id="1.25.40.20">
    <property type="entry name" value="Ankyrin repeat-containing domain"/>
    <property type="match status" value="1"/>
</dbReference>
<accession>A0A2P5FRN7</accession>
<dbReference type="AlphaFoldDB" id="A0A2P5FRN7"/>
<dbReference type="EMBL" id="JXTC01000013">
    <property type="protein sequence ID" value="POO00463.1"/>
    <property type="molecule type" value="Genomic_DNA"/>
</dbReference>
<comment type="caution">
    <text evidence="2">The sequence shown here is derived from an EMBL/GenBank/DDBJ whole genome shotgun (WGS) entry which is preliminary data.</text>
</comment>
<organism evidence="2 3">
    <name type="scientific">Trema orientale</name>
    <name type="common">Charcoal tree</name>
    <name type="synonym">Celtis orientalis</name>
    <dbReference type="NCBI Taxonomy" id="63057"/>
    <lineage>
        <taxon>Eukaryota</taxon>
        <taxon>Viridiplantae</taxon>
        <taxon>Streptophyta</taxon>
        <taxon>Embryophyta</taxon>
        <taxon>Tracheophyta</taxon>
        <taxon>Spermatophyta</taxon>
        <taxon>Magnoliopsida</taxon>
        <taxon>eudicotyledons</taxon>
        <taxon>Gunneridae</taxon>
        <taxon>Pentapetalae</taxon>
        <taxon>rosids</taxon>
        <taxon>fabids</taxon>
        <taxon>Rosales</taxon>
        <taxon>Cannabaceae</taxon>
        <taxon>Trema</taxon>
    </lineage>
</organism>
<dbReference type="OrthoDB" id="1847170at2759"/>
<dbReference type="STRING" id="63057.A0A2P5FRN7"/>
<dbReference type="Proteomes" id="UP000237000">
    <property type="component" value="Unassembled WGS sequence"/>
</dbReference>
<dbReference type="SUPFAM" id="SSF48403">
    <property type="entry name" value="Ankyrin repeat"/>
    <property type="match status" value="1"/>
</dbReference>
<evidence type="ECO:0000313" key="2">
    <source>
        <dbReference type="EMBL" id="POO00463.1"/>
    </source>
</evidence>
<keyword evidence="3" id="KW-1185">Reference proteome</keyword>
<dbReference type="Pfam" id="PF12796">
    <property type="entry name" value="Ank_2"/>
    <property type="match status" value="1"/>
</dbReference>
<proteinExistence type="predicted"/>
<keyword evidence="2" id="KW-0472">Membrane</keyword>
<dbReference type="InterPro" id="IPR002110">
    <property type="entry name" value="Ankyrin_rpt"/>
</dbReference>
<keyword evidence="1" id="KW-0040">ANK repeat</keyword>
<evidence type="ECO:0000256" key="1">
    <source>
        <dbReference type="PROSITE-ProRule" id="PRU00023"/>
    </source>
</evidence>
<protein>
    <submittedName>
        <fullName evidence="2">Transmembrane protein</fullName>
    </submittedName>
</protein>
<dbReference type="PROSITE" id="PS50088">
    <property type="entry name" value="ANK_REPEAT"/>
    <property type="match status" value="2"/>
</dbReference>